<keyword evidence="3" id="KW-0238">DNA-binding</keyword>
<keyword evidence="4" id="KW-1185">Reference proteome</keyword>
<dbReference type="RefSeq" id="WP_373970542.1">
    <property type="nucleotide sequence ID" value="NZ_JBHDLJ010000001.1"/>
</dbReference>
<dbReference type="InterPro" id="IPR041098">
    <property type="entry name" value="Rv2175c_C"/>
</dbReference>
<proteinExistence type="predicted"/>
<protein>
    <submittedName>
        <fullName evidence="3">Rv2175c family DNA-binding protein</fullName>
    </submittedName>
</protein>
<dbReference type="Pfam" id="PF21531">
    <property type="entry name" value="Rv2175c_wHTH"/>
    <property type="match status" value="1"/>
</dbReference>
<dbReference type="EMBL" id="JBHDLJ010000001">
    <property type="protein sequence ID" value="MFB0833387.1"/>
    <property type="molecule type" value="Genomic_DNA"/>
</dbReference>
<organism evidence="3 4">
    <name type="scientific">Arthrobacter halodurans</name>
    <dbReference type="NCBI Taxonomy" id="516699"/>
    <lineage>
        <taxon>Bacteria</taxon>
        <taxon>Bacillati</taxon>
        <taxon>Actinomycetota</taxon>
        <taxon>Actinomycetes</taxon>
        <taxon>Micrococcales</taxon>
        <taxon>Micrococcaceae</taxon>
        <taxon>Arthrobacter</taxon>
    </lineage>
</organism>
<dbReference type="GO" id="GO:0003677">
    <property type="term" value="F:DNA binding"/>
    <property type="evidence" value="ECO:0007669"/>
    <property type="project" value="UniProtKB-KW"/>
</dbReference>
<reference evidence="3 4" key="1">
    <citation type="submission" date="2024-09" db="EMBL/GenBank/DDBJ databases">
        <authorList>
            <person name="Salinas-Garcia M.A."/>
            <person name="Prieme A."/>
        </authorList>
    </citation>
    <scope>NUCLEOTIDE SEQUENCE [LARGE SCALE GENOMIC DNA]</scope>
    <source>
        <strain evidence="3 4">DSM 21081</strain>
    </source>
</reference>
<feature type="domain" description="Rv2175c C-terminal" evidence="1">
    <location>
        <begin position="61"/>
        <end position="116"/>
    </location>
</feature>
<sequence>MSNLENLVAEWLPLPDVASQLEVSIKKVHSLLDERALVEARIGDRKVRAVPAAFIMDGHIVDSLKGTISVLVDAGFSDEELLTWLFTADDSLPGTPMQALREGRKTEIRRRAQALAW</sequence>
<dbReference type="InterPro" id="IPR048576">
    <property type="entry name" value="Rv2175c_wHTH"/>
</dbReference>
<accession>A0ABV4UJ97</accession>
<dbReference type="Proteomes" id="UP001575652">
    <property type="component" value="Unassembled WGS sequence"/>
</dbReference>
<evidence type="ECO:0000259" key="2">
    <source>
        <dbReference type="Pfam" id="PF21531"/>
    </source>
</evidence>
<evidence type="ECO:0000313" key="3">
    <source>
        <dbReference type="EMBL" id="MFB0833387.1"/>
    </source>
</evidence>
<gene>
    <name evidence="3" type="ORF">ACETWP_02195</name>
</gene>
<feature type="domain" description="DNA-binding protein Rv2175c wHTH" evidence="2">
    <location>
        <begin position="10"/>
        <end position="55"/>
    </location>
</feature>
<dbReference type="Pfam" id="PF18367">
    <property type="entry name" value="Rv2175c_C"/>
    <property type="match status" value="1"/>
</dbReference>
<evidence type="ECO:0000313" key="4">
    <source>
        <dbReference type="Proteomes" id="UP001575652"/>
    </source>
</evidence>
<evidence type="ECO:0000259" key="1">
    <source>
        <dbReference type="Pfam" id="PF18367"/>
    </source>
</evidence>
<name>A0ABV4UJ97_9MICC</name>
<comment type="caution">
    <text evidence="3">The sequence shown here is derived from an EMBL/GenBank/DDBJ whole genome shotgun (WGS) entry which is preliminary data.</text>
</comment>